<accession>A0A0D0APW8</accession>
<organism evidence="1 2">
    <name type="scientific">Suillus luteus UH-Slu-Lm8-n1</name>
    <dbReference type="NCBI Taxonomy" id="930992"/>
    <lineage>
        <taxon>Eukaryota</taxon>
        <taxon>Fungi</taxon>
        <taxon>Dikarya</taxon>
        <taxon>Basidiomycota</taxon>
        <taxon>Agaricomycotina</taxon>
        <taxon>Agaricomycetes</taxon>
        <taxon>Agaricomycetidae</taxon>
        <taxon>Boletales</taxon>
        <taxon>Suillineae</taxon>
        <taxon>Suillaceae</taxon>
        <taxon>Suillus</taxon>
    </lineage>
</organism>
<sequence length="158" mass="18085">MTQLTQFSGSKSVYPVYLTFSNIPRAIRCYLPVDKIMNSKLSKKEKTSRIQYLFHDSMCMVLNPLKEVGHNRMNVVNKDGKVRRIHPILACYVADYPEQCLVACVKYGTCPKCQSSASALGSNTPREPCTKAWTMEEYEFLYKLNDMVLPQEGRTEVE</sequence>
<evidence type="ECO:0000313" key="1">
    <source>
        <dbReference type="EMBL" id="KIK40029.1"/>
    </source>
</evidence>
<dbReference type="InterPro" id="IPR041078">
    <property type="entry name" value="Plavaka"/>
</dbReference>
<evidence type="ECO:0000313" key="2">
    <source>
        <dbReference type="Proteomes" id="UP000054485"/>
    </source>
</evidence>
<dbReference type="STRING" id="930992.A0A0D0APW8"/>
<dbReference type="OrthoDB" id="2418900at2759"/>
<reference evidence="2" key="2">
    <citation type="submission" date="2015-01" db="EMBL/GenBank/DDBJ databases">
        <title>Evolutionary Origins and Diversification of the Mycorrhizal Mutualists.</title>
        <authorList>
            <consortium name="DOE Joint Genome Institute"/>
            <consortium name="Mycorrhizal Genomics Consortium"/>
            <person name="Kohler A."/>
            <person name="Kuo A."/>
            <person name="Nagy L.G."/>
            <person name="Floudas D."/>
            <person name="Copeland A."/>
            <person name="Barry K.W."/>
            <person name="Cichocki N."/>
            <person name="Veneault-Fourrey C."/>
            <person name="LaButti K."/>
            <person name="Lindquist E.A."/>
            <person name="Lipzen A."/>
            <person name="Lundell T."/>
            <person name="Morin E."/>
            <person name="Murat C."/>
            <person name="Riley R."/>
            <person name="Ohm R."/>
            <person name="Sun H."/>
            <person name="Tunlid A."/>
            <person name="Henrissat B."/>
            <person name="Grigoriev I.V."/>
            <person name="Hibbett D.S."/>
            <person name="Martin F."/>
        </authorList>
    </citation>
    <scope>NUCLEOTIDE SEQUENCE [LARGE SCALE GENOMIC DNA]</scope>
    <source>
        <strain evidence="2">UH-Slu-Lm8-n1</strain>
    </source>
</reference>
<reference evidence="1 2" key="1">
    <citation type="submission" date="2014-04" db="EMBL/GenBank/DDBJ databases">
        <authorList>
            <consortium name="DOE Joint Genome Institute"/>
            <person name="Kuo A."/>
            <person name="Ruytinx J."/>
            <person name="Rineau F."/>
            <person name="Colpaert J."/>
            <person name="Kohler A."/>
            <person name="Nagy L.G."/>
            <person name="Floudas D."/>
            <person name="Copeland A."/>
            <person name="Barry K.W."/>
            <person name="Cichocki N."/>
            <person name="Veneault-Fourrey C."/>
            <person name="LaButti K."/>
            <person name="Lindquist E.A."/>
            <person name="Lipzen A."/>
            <person name="Lundell T."/>
            <person name="Morin E."/>
            <person name="Murat C."/>
            <person name="Sun H."/>
            <person name="Tunlid A."/>
            <person name="Henrissat B."/>
            <person name="Grigoriev I.V."/>
            <person name="Hibbett D.S."/>
            <person name="Martin F."/>
            <person name="Nordberg H.P."/>
            <person name="Cantor M.N."/>
            <person name="Hua S.X."/>
        </authorList>
    </citation>
    <scope>NUCLEOTIDE SEQUENCE [LARGE SCALE GENOMIC DNA]</scope>
    <source>
        <strain evidence="1 2">UH-Slu-Lm8-n1</strain>
    </source>
</reference>
<keyword evidence="2" id="KW-1185">Reference proteome</keyword>
<dbReference type="InParanoid" id="A0A0D0APW8"/>
<protein>
    <submittedName>
        <fullName evidence="1">Uncharacterized protein</fullName>
    </submittedName>
</protein>
<dbReference type="Proteomes" id="UP000054485">
    <property type="component" value="Unassembled WGS sequence"/>
</dbReference>
<dbReference type="Pfam" id="PF18759">
    <property type="entry name" value="Plavaka"/>
    <property type="match status" value="1"/>
</dbReference>
<dbReference type="HOGENOM" id="CLU_006344_8_3_1"/>
<dbReference type="EMBL" id="KN835318">
    <property type="protein sequence ID" value="KIK40029.1"/>
    <property type="molecule type" value="Genomic_DNA"/>
</dbReference>
<proteinExistence type="predicted"/>
<gene>
    <name evidence="1" type="ORF">CY34DRAFT_24985</name>
</gene>
<name>A0A0D0APW8_9AGAM</name>
<dbReference type="AlphaFoldDB" id="A0A0D0APW8"/>